<evidence type="ECO:0000313" key="2">
    <source>
        <dbReference type="EMBL" id="CAL6003502.1"/>
    </source>
</evidence>
<accession>A0ABP1HXY3</accession>
<proteinExistence type="predicted"/>
<evidence type="ECO:0000313" key="1">
    <source>
        <dbReference type="EMBL" id="CAL6003468.1"/>
    </source>
</evidence>
<comment type="caution">
    <text evidence="1">The sequence shown here is derived from an EMBL/GenBank/DDBJ whole genome shotgun (WGS) entry which is preliminary data.</text>
</comment>
<dbReference type="EMBL" id="CAXDID020000047">
    <property type="protein sequence ID" value="CAL6003502.1"/>
    <property type="molecule type" value="Genomic_DNA"/>
</dbReference>
<keyword evidence="3" id="KW-1185">Reference proteome</keyword>
<sequence length="104" mass="12498">MVLRYDIVQVLRFKIIQYLYLYLQLQLYAVGKQVKSKREEEGQKQQNYMDISDISIDDRFKGSTFKQHINFLRVVHEQKKPLPQKEVCCPDLETQTMQVQMKVK</sequence>
<reference evidence="1 3" key="1">
    <citation type="submission" date="2024-07" db="EMBL/GenBank/DDBJ databases">
        <authorList>
            <person name="Akdeniz Z."/>
        </authorList>
    </citation>
    <scope>NUCLEOTIDE SEQUENCE [LARGE SCALE GENOMIC DNA]</scope>
</reference>
<protein>
    <submittedName>
        <fullName evidence="1">Hypothetical_protein</fullName>
    </submittedName>
</protein>
<evidence type="ECO:0000313" key="3">
    <source>
        <dbReference type="Proteomes" id="UP001642409"/>
    </source>
</evidence>
<name>A0ABP1HXY3_9EUKA</name>
<organism evidence="1 3">
    <name type="scientific">Hexamita inflata</name>
    <dbReference type="NCBI Taxonomy" id="28002"/>
    <lineage>
        <taxon>Eukaryota</taxon>
        <taxon>Metamonada</taxon>
        <taxon>Diplomonadida</taxon>
        <taxon>Hexamitidae</taxon>
        <taxon>Hexamitinae</taxon>
        <taxon>Hexamita</taxon>
    </lineage>
</organism>
<gene>
    <name evidence="1" type="ORF">HINF_LOCUS18417</name>
    <name evidence="2" type="ORF">HINF_LOCUS18434</name>
</gene>
<dbReference type="EMBL" id="CAXDID020000047">
    <property type="protein sequence ID" value="CAL6003468.1"/>
    <property type="molecule type" value="Genomic_DNA"/>
</dbReference>
<dbReference type="Proteomes" id="UP001642409">
    <property type="component" value="Unassembled WGS sequence"/>
</dbReference>